<dbReference type="InterPro" id="IPR036366">
    <property type="entry name" value="PGBDSf"/>
</dbReference>
<dbReference type="EMBL" id="BKZW01000001">
    <property type="protein sequence ID" value="GER87812.1"/>
    <property type="molecule type" value="Genomic_DNA"/>
</dbReference>
<feature type="domain" description="NlpC/P60" evidence="5">
    <location>
        <begin position="186"/>
        <end position="336"/>
    </location>
</feature>
<evidence type="ECO:0000256" key="4">
    <source>
        <dbReference type="ARBA" id="ARBA00022807"/>
    </source>
</evidence>
<keyword evidence="2" id="KW-0645">Protease</keyword>
<comment type="similarity">
    <text evidence="1">Belongs to the peptidase C40 family.</text>
</comment>
<dbReference type="Pfam" id="PF00877">
    <property type="entry name" value="NLPC_P60"/>
    <property type="match status" value="1"/>
</dbReference>
<keyword evidence="3" id="KW-0378">Hydrolase</keyword>
<dbReference type="Pfam" id="PF01471">
    <property type="entry name" value="PG_binding_1"/>
    <property type="match status" value="2"/>
</dbReference>
<dbReference type="SUPFAM" id="SSF47090">
    <property type="entry name" value="PGBD-like"/>
    <property type="match status" value="2"/>
</dbReference>
<organism evidence="6 7">
    <name type="scientific">Dictyobacter vulcani</name>
    <dbReference type="NCBI Taxonomy" id="2607529"/>
    <lineage>
        <taxon>Bacteria</taxon>
        <taxon>Bacillati</taxon>
        <taxon>Chloroflexota</taxon>
        <taxon>Ktedonobacteria</taxon>
        <taxon>Ktedonobacterales</taxon>
        <taxon>Dictyobacteraceae</taxon>
        <taxon>Dictyobacter</taxon>
    </lineage>
</organism>
<dbReference type="InterPro" id="IPR038765">
    <property type="entry name" value="Papain-like_cys_pep_sf"/>
</dbReference>
<evidence type="ECO:0000313" key="6">
    <source>
        <dbReference type="EMBL" id="GER87812.1"/>
    </source>
</evidence>
<dbReference type="InterPro" id="IPR002477">
    <property type="entry name" value="Peptidoglycan-bd-like"/>
</dbReference>
<protein>
    <recommendedName>
        <fullName evidence="5">NlpC/P60 domain-containing protein</fullName>
    </recommendedName>
</protein>
<dbReference type="SUPFAM" id="SSF54001">
    <property type="entry name" value="Cysteine proteinases"/>
    <property type="match status" value="1"/>
</dbReference>
<dbReference type="PROSITE" id="PS51935">
    <property type="entry name" value="NLPC_P60"/>
    <property type="match status" value="1"/>
</dbReference>
<evidence type="ECO:0000256" key="3">
    <source>
        <dbReference type="ARBA" id="ARBA00022801"/>
    </source>
</evidence>
<dbReference type="InterPro" id="IPR051794">
    <property type="entry name" value="PG_Endopeptidase_C40"/>
</dbReference>
<proteinExistence type="inferred from homology"/>
<dbReference type="PANTHER" id="PTHR47359">
    <property type="entry name" value="PEPTIDOGLYCAN DL-ENDOPEPTIDASE CWLO"/>
    <property type="match status" value="1"/>
</dbReference>
<dbReference type="AlphaFoldDB" id="A0A5J4KL54"/>
<keyword evidence="4" id="KW-0788">Thiol protease</keyword>
<keyword evidence="7" id="KW-1185">Reference proteome</keyword>
<reference evidence="6 7" key="1">
    <citation type="submission" date="2019-10" db="EMBL/GenBank/DDBJ databases">
        <title>Dictyobacter vulcani sp. nov., within the class Ktedonobacteria, isolated from soil of volcanic Mt. Zao.</title>
        <authorList>
            <person name="Zheng Y."/>
            <person name="Wang C.M."/>
            <person name="Sakai Y."/>
            <person name="Abe K."/>
            <person name="Yokota A."/>
            <person name="Yabe S."/>
        </authorList>
    </citation>
    <scope>NUCLEOTIDE SEQUENCE [LARGE SCALE GENOMIC DNA]</scope>
    <source>
        <strain evidence="6 7">W12</strain>
    </source>
</reference>
<dbReference type="GO" id="GO:0008234">
    <property type="term" value="F:cysteine-type peptidase activity"/>
    <property type="evidence" value="ECO:0007669"/>
    <property type="project" value="UniProtKB-KW"/>
</dbReference>
<name>A0A5J4KL54_9CHLR</name>
<evidence type="ECO:0000259" key="5">
    <source>
        <dbReference type="PROSITE" id="PS51935"/>
    </source>
</evidence>
<evidence type="ECO:0000256" key="1">
    <source>
        <dbReference type="ARBA" id="ARBA00007074"/>
    </source>
</evidence>
<comment type="caution">
    <text evidence="6">The sequence shown here is derived from an EMBL/GenBank/DDBJ whole genome shotgun (WGS) entry which is preliminary data.</text>
</comment>
<sequence length="336" mass="34209">MYGRAKLLSGLAGILLLVFSLVTLMGVETLSVSSAQAATSWPTVQQGSVGENVDSIQLFLNARGSSLTVDGDFGPATASAVKSFQTSNGLSASGIVDSLTWPVLVISTSQGSSGSAVKALQRQLNAHGSALTVDGAFGPATDSAVRSFQSSNGLTADGVAGTGTWNALVGGQSTPPPPPGDTNAKIVAYAQAIENGQAEPGWGGGRIPYSWGGGHRSSVGPSLGTCSGYTGSIQPCPASSTVGLDCSGFSRWVYDLAYGSDVLGSGNTDNQLSRMHRVSASSAVPGNLVFFGTLSNTHHVGVYIGNGQIINAYATGTYIQTNNLSGFSDLVGYYTY</sequence>
<evidence type="ECO:0000256" key="2">
    <source>
        <dbReference type="ARBA" id="ARBA00022670"/>
    </source>
</evidence>
<evidence type="ECO:0000313" key="7">
    <source>
        <dbReference type="Proteomes" id="UP000326912"/>
    </source>
</evidence>
<dbReference type="PANTHER" id="PTHR47359:SF3">
    <property type="entry name" value="NLP_P60 DOMAIN-CONTAINING PROTEIN-RELATED"/>
    <property type="match status" value="1"/>
</dbReference>
<dbReference type="InterPro" id="IPR000064">
    <property type="entry name" value="NLP_P60_dom"/>
</dbReference>
<dbReference type="Gene3D" id="3.90.1720.10">
    <property type="entry name" value="endopeptidase domain like (from Nostoc punctiforme)"/>
    <property type="match status" value="1"/>
</dbReference>
<dbReference type="RefSeq" id="WP_162005104.1">
    <property type="nucleotide sequence ID" value="NZ_BKZW01000001.1"/>
</dbReference>
<dbReference type="Gene3D" id="1.10.101.10">
    <property type="entry name" value="PGBD-like superfamily/PGBD"/>
    <property type="match status" value="2"/>
</dbReference>
<dbReference type="GO" id="GO:0006508">
    <property type="term" value="P:proteolysis"/>
    <property type="evidence" value="ECO:0007669"/>
    <property type="project" value="UniProtKB-KW"/>
</dbReference>
<accession>A0A5J4KL54</accession>
<dbReference type="Proteomes" id="UP000326912">
    <property type="component" value="Unassembled WGS sequence"/>
</dbReference>
<dbReference type="InterPro" id="IPR036365">
    <property type="entry name" value="PGBD-like_sf"/>
</dbReference>
<gene>
    <name evidence="6" type="ORF">KDW_19740</name>
</gene>